<accession>A0A2N5D9U6</accession>
<sequence length="222" mass="24142">MTKSVSLPVARLSWAAAFMAIAGAACAAQPDFTLSPEQQATIEKAAIAREAALAEARRLPAPTPPPSPAERKPAACRMTSIADVALCREKVKLQGKWVERDARYVRGAGGVGWLDFQGTYEIVAGRYRLASDARGEALRLCWERDALTCETVLGPRIDQYGGDERYVVIARRDLPDETPLFFYVKAQPDGPGKMHGPLTAGAFAREKLKLALPEFDGIIVSR</sequence>
<organism evidence="2 3">
    <name type="scientific">Caulobacter zeae</name>
    <dbReference type="NCBI Taxonomy" id="2055137"/>
    <lineage>
        <taxon>Bacteria</taxon>
        <taxon>Pseudomonadati</taxon>
        <taxon>Pseudomonadota</taxon>
        <taxon>Alphaproteobacteria</taxon>
        <taxon>Caulobacterales</taxon>
        <taxon>Caulobacteraceae</taxon>
        <taxon>Caulobacter</taxon>
    </lineage>
</organism>
<proteinExistence type="predicted"/>
<feature type="chain" id="PRO_5014956887" description="DUF4893 domain-containing protein" evidence="1">
    <location>
        <begin position="28"/>
        <end position="222"/>
    </location>
</feature>
<comment type="caution">
    <text evidence="2">The sequence shown here is derived from an EMBL/GenBank/DDBJ whole genome shotgun (WGS) entry which is preliminary data.</text>
</comment>
<name>A0A2N5D9U6_9CAUL</name>
<evidence type="ECO:0008006" key="4">
    <source>
        <dbReference type="Google" id="ProtNLM"/>
    </source>
</evidence>
<dbReference type="PROSITE" id="PS51257">
    <property type="entry name" value="PROKAR_LIPOPROTEIN"/>
    <property type="match status" value="1"/>
</dbReference>
<dbReference type="AlphaFoldDB" id="A0A2N5D9U6"/>
<evidence type="ECO:0000313" key="3">
    <source>
        <dbReference type="Proteomes" id="UP000234479"/>
    </source>
</evidence>
<dbReference type="Proteomes" id="UP000234479">
    <property type="component" value="Unassembled WGS sequence"/>
</dbReference>
<keyword evidence="3" id="KW-1185">Reference proteome</keyword>
<gene>
    <name evidence="2" type="ORF">SGCZBJ_17505</name>
</gene>
<dbReference type="EMBL" id="PJRS01000037">
    <property type="protein sequence ID" value="PLR22844.1"/>
    <property type="molecule type" value="Genomic_DNA"/>
</dbReference>
<evidence type="ECO:0000313" key="2">
    <source>
        <dbReference type="EMBL" id="PLR22844.1"/>
    </source>
</evidence>
<evidence type="ECO:0000256" key="1">
    <source>
        <dbReference type="SAM" id="SignalP"/>
    </source>
</evidence>
<feature type="signal peptide" evidence="1">
    <location>
        <begin position="1"/>
        <end position="27"/>
    </location>
</feature>
<keyword evidence="1" id="KW-0732">Signal</keyword>
<protein>
    <recommendedName>
        <fullName evidence="4">DUF4893 domain-containing protein</fullName>
    </recommendedName>
</protein>
<reference evidence="2 3" key="1">
    <citation type="submission" date="2017-12" db="EMBL/GenBank/DDBJ databases">
        <title>The genome sequence of Caulobacter sp. 410.</title>
        <authorList>
            <person name="Gao J."/>
            <person name="Mao X."/>
            <person name="Sun J."/>
        </authorList>
    </citation>
    <scope>NUCLEOTIDE SEQUENCE [LARGE SCALE GENOMIC DNA]</scope>
    <source>
        <strain evidence="2 3">410</strain>
    </source>
</reference>